<evidence type="ECO:0000313" key="13">
    <source>
        <dbReference type="EMBL" id="KAA2238426.1"/>
    </source>
</evidence>
<organism evidence="13 14">
    <name type="scientific">Chitinophaga agrisoli</name>
    <dbReference type="NCBI Taxonomy" id="2607653"/>
    <lineage>
        <taxon>Bacteria</taxon>
        <taxon>Pseudomonadati</taxon>
        <taxon>Bacteroidota</taxon>
        <taxon>Chitinophagia</taxon>
        <taxon>Chitinophagales</taxon>
        <taxon>Chitinophagaceae</taxon>
        <taxon>Chitinophaga</taxon>
    </lineage>
</organism>
<dbReference type="EC" id="1.11.1.24" evidence="2"/>
<evidence type="ECO:0000256" key="1">
    <source>
        <dbReference type="ARBA" id="ARBA00003330"/>
    </source>
</evidence>
<keyword evidence="4" id="KW-0049">Antioxidant</keyword>
<dbReference type="InterPro" id="IPR036249">
    <property type="entry name" value="Thioredoxin-like_sf"/>
</dbReference>
<comment type="caution">
    <text evidence="13">The sequence shown here is derived from an EMBL/GenBank/DDBJ whole genome shotgun (WGS) entry which is preliminary data.</text>
</comment>
<evidence type="ECO:0000256" key="8">
    <source>
        <dbReference type="ARBA" id="ARBA00032824"/>
    </source>
</evidence>
<dbReference type="GO" id="GO:0045454">
    <property type="term" value="P:cell redox homeostasis"/>
    <property type="evidence" value="ECO:0007669"/>
    <property type="project" value="TreeGrafter"/>
</dbReference>
<name>A0A5B2VIQ2_9BACT</name>
<comment type="function">
    <text evidence="1">Thiol-specific peroxidase that catalyzes the reduction of hydrogen peroxide and organic hydroperoxides to water and alcohols, respectively. Plays a role in cell protection against oxidative stress by detoxifying peroxides and as sensor of hydrogen peroxide-mediated signaling events.</text>
</comment>
<feature type="domain" description="Thioredoxin" evidence="12">
    <location>
        <begin position="40"/>
        <end position="210"/>
    </location>
</feature>
<keyword evidence="14" id="KW-1185">Reference proteome</keyword>
<protein>
    <recommendedName>
        <fullName evidence="2">thioredoxin-dependent peroxiredoxin</fullName>
        <ecNumber evidence="2">1.11.1.24</ecNumber>
    </recommendedName>
    <alternativeName>
        <fullName evidence="8">Thioredoxin peroxidase</fullName>
    </alternativeName>
    <alternativeName>
        <fullName evidence="10">Thioredoxin-dependent peroxiredoxin Bcp</fullName>
    </alternativeName>
</protein>
<evidence type="ECO:0000256" key="2">
    <source>
        <dbReference type="ARBA" id="ARBA00013017"/>
    </source>
</evidence>
<dbReference type="EMBL" id="VUOC01000004">
    <property type="protein sequence ID" value="KAA2238426.1"/>
    <property type="molecule type" value="Genomic_DNA"/>
</dbReference>
<keyword evidence="3" id="KW-0575">Peroxidase</keyword>
<evidence type="ECO:0000256" key="7">
    <source>
        <dbReference type="ARBA" id="ARBA00023284"/>
    </source>
</evidence>
<dbReference type="GO" id="GO:0005737">
    <property type="term" value="C:cytoplasm"/>
    <property type="evidence" value="ECO:0007669"/>
    <property type="project" value="TreeGrafter"/>
</dbReference>
<evidence type="ECO:0000313" key="14">
    <source>
        <dbReference type="Proteomes" id="UP000324611"/>
    </source>
</evidence>
<gene>
    <name evidence="13" type="ORF">F0L74_19550</name>
</gene>
<keyword evidence="5" id="KW-0560">Oxidoreductase</keyword>
<reference evidence="13 14" key="2">
    <citation type="submission" date="2019-09" db="EMBL/GenBank/DDBJ databases">
        <authorList>
            <person name="Jin C."/>
        </authorList>
    </citation>
    <scope>NUCLEOTIDE SEQUENCE [LARGE SCALE GENOMIC DNA]</scope>
    <source>
        <strain evidence="13 14">BN140078</strain>
    </source>
</reference>
<dbReference type="PANTHER" id="PTHR42801">
    <property type="entry name" value="THIOREDOXIN-DEPENDENT PEROXIDE REDUCTASE"/>
    <property type="match status" value="1"/>
</dbReference>
<dbReference type="Gene3D" id="3.40.30.10">
    <property type="entry name" value="Glutaredoxin"/>
    <property type="match status" value="1"/>
</dbReference>
<dbReference type="CDD" id="cd02970">
    <property type="entry name" value="PRX_like2"/>
    <property type="match status" value="1"/>
</dbReference>
<comment type="catalytic activity">
    <reaction evidence="11">
        <text>a hydroperoxide + [thioredoxin]-dithiol = an alcohol + [thioredoxin]-disulfide + H2O</text>
        <dbReference type="Rhea" id="RHEA:62620"/>
        <dbReference type="Rhea" id="RHEA-COMP:10698"/>
        <dbReference type="Rhea" id="RHEA-COMP:10700"/>
        <dbReference type="ChEBI" id="CHEBI:15377"/>
        <dbReference type="ChEBI" id="CHEBI:29950"/>
        <dbReference type="ChEBI" id="CHEBI:30879"/>
        <dbReference type="ChEBI" id="CHEBI:35924"/>
        <dbReference type="ChEBI" id="CHEBI:50058"/>
        <dbReference type="EC" id="1.11.1.24"/>
    </reaction>
</comment>
<evidence type="ECO:0000256" key="9">
    <source>
        <dbReference type="ARBA" id="ARBA00038489"/>
    </source>
</evidence>
<comment type="similarity">
    <text evidence="9">Belongs to the peroxiredoxin family. BCP/PrxQ subfamily.</text>
</comment>
<dbReference type="Proteomes" id="UP000324611">
    <property type="component" value="Unassembled WGS sequence"/>
</dbReference>
<accession>A0A5B2VIQ2</accession>
<evidence type="ECO:0000256" key="4">
    <source>
        <dbReference type="ARBA" id="ARBA00022862"/>
    </source>
</evidence>
<evidence type="ECO:0000256" key="10">
    <source>
        <dbReference type="ARBA" id="ARBA00042639"/>
    </source>
</evidence>
<evidence type="ECO:0000256" key="5">
    <source>
        <dbReference type="ARBA" id="ARBA00023002"/>
    </source>
</evidence>
<evidence type="ECO:0000256" key="3">
    <source>
        <dbReference type="ARBA" id="ARBA00022559"/>
    </source>
</evidence>
<dbReference type="GO" id="GO:0034599">
    <property type="term" value="P:cellular response to oxidative stress"/>
    <property type="evidence" value="ECO:0007669"/>
    <property type="project" value="TreeGrafter"/>
</dbReference>
<dbReference type="GO" id="GO:0008379">
    <property type="term" value="F:thioredoxin peroxidase activity"/>
    <property type="evidence" value="ECO:0007669"/>
    <property type="project" value="TreeGrafter"/>
</dbReference>
<proteinExistence type="inferred from homology"/>
<dbReference type="Pfam" id="PF00578">
    <property type="entry name" value="AhpC-TSA"/>
    <property type="match status" value="1"/>
</dbReference>
<reference evidence="13 14" key="1">
    <citation type="submission" date="2019-09" db="EMBL/GenBank/DDBJ databases">
        <title>Chitinophaga ginsengihumi sp. nov., isolated from soil of ginseng rhizosphere.</title>
        <authorList>
            <person name="Lee J."/>
        </authorList>
    </citation>
    <scope>NUCLEOTIDE SEQUENCE [LARGE SCALE GENOMIC DNA]</scope>
    <source>
        <strain evidence="13 14">BN140078</strain>
    </source>
</reference>
<dbReference type="PANTHER" id="PTHR42801:SF7">
    <property type="entry name" value="SLL1159 PROTEIN"/>
    <property type="match status" value="1"/>
</dbReference>
<dbReference type="InterPro" id="IPR000866">
    <property type="entry name" value="AhpC/TSA"/>
</dbReference>
<dbReference type="SUPFAM" id="SSF52833">
    <property type="entry name" value="Thioredoxin-like"/>
    <property type="match status" value="1"/>
</dbReference>
<keyword evidence="7" id="KW-0676">Redox-active center</keyword>
<evidence type="ECO:0000256" key="11">
    <source>
        <dbReference type="ARBA" id="ARBA00049091"/>
    </source>
</evidence>
<evidence type="ECO:0000256" key="6">
    <source>
        <dbReference type="ARBA" id="ARBA00023157"/>
    </source>
</evidence>
<dbReference type="AlphaFoldDB" id="A0A5B2VIQ2"/>
<evidence type="ECO:0000259" key="12">
    <source>
        <dbReference type="PROSITE" id="PS51352"/>
    </source>
</evidence>
<sequence>MNSIKGRLPLYLKKHLTMKRLFTFTAGILCVLGAMAQSGLKSGAPAPMFTAVDNAGKSIDMGKLLQSHKAVILFFYRGQWCPYCNKHIQQLQDSLQMLTGKGAYVIGVTPETGENINKTIEKTHASFSIIQDKDYRIMKAYDVNYVMADTMVAKYKAWNVDLEKMNGNMDHVLPVPATYVIDQSGKISFVQFDKDYRNRASVRSLLNELN</sequence>
<keyword evidence="6" id="KW-1015">Disulfide bond</keyword>
<dbReference type="PROSITE" id="PS51352">
    <property type="entry name" value="THIOREDOXIN_2"/>
    <property type="match status" value="1"/>
</dbReference>
<dbReference type="InterPro" id="IPR050924">
    <property type="entry name" value="Peroxiredoxin_BCP/PrxQ"/>
</dbReference>
<dbReference type="InterPro" id="IPR013766">
    <property type="entry name" value="Thioredoxin_domain"/>
</dbReference>